<protein>
    <submittedName>
        <fullName evidence="2">Uncharacterized protein</fullName>
    </submittedName>
</protein>
<comment type="caution">
    <text evidence="2">The sequence shown here is derived from an EMBL/GenBank/DDBJ whole genome shotgun (WGS) entry which is preliminary data.</text>
</comment>
<evidence type="ECO:0000313" key="3">
    <source>
        <dbReference type="Proteomes" id="UP001283361"/>
    </source>
</evidence>
<organism evidence="2 3">
    <name type="scientific">Elysia crispata</name>
    <name type="common">lettuce slug</name>
    <dbReference type="NCBI Taxonomy" id="231223"/>
    <lineage>
        <taxon>Eukaryota</taxon>
        <taxon>Metazoa</taxon>
        <taxon>Spiralia</taxon>
        <taxon>Lophotrochozoa</taxon>
        <taxon>Mollusca</taxon>
        <taxon>Gastropoda</taxon>
        <taxon>Heterobranchia</taxon>
        <taxon>Euthyneura</taxon>
        <taxon>Panpulmonata</taxon>
        <taxon>Sacoglossa</taxon>
        <taxon>Placobranchoidea</taxon>
        <taxon>Plakobranchidae</taxon>
        <taxon>Elysia</taxon>
    </lineage>
</organism>
<name>A0AAE0YUJ6_9GAST</name>
<keyword evidence="1" id="KW-1133">Transmembrane helix</keyword>
<keyword evidence="3" id="KW-1185">Reference proteome</keyword>
<gene>
    <name evidence="2" type="ORF">RRG08_012085</name>
</gene>
<keyword evidence="1" id="KW-0472">Membrane</keyword>
<sequence length="96" mass="10524">TTQRNAEAAAGSTIFKLYCTYSSLSAFTLTGPAWEVTEMRGTAFLEARLARRKGREMETGRMGKTPAPNLSSHIVMINLVLIAFSQPALVQLMKES</sequence>
<accession>A0AAE0YUJ6</accession>
<dbReference type="Proteomes" id="UP001283361">
    <property type="component" value="Unassembled WGS sequence"/>
</dbReference>
<dbReference type="EMBL" id="JAWDGP010005414">
    <property type="protein sequence ID" value="KAK3757056.1"/>
    <property type="molecule type" value="Genomic_DNA"/>
</dbReference>
<feature type="transmembrane region" description="Helical" evidence="1">
    <location>
        <begin position="70"/>
        <end position="90"/>
    </location>
</feature>
<reference evidence="2" key="1">
    <citation type="journal article" date="2023" name="G3 (Bethesda)">
        <title>A reference genome for the long-term kleptoplast-retaining sea slug Elysia crispata morphotype clarki.</title>
        <authorList>
            <person name="Eastman K.E."/>
            <person name="Pendleton A.L."/>
            <person name="Shaikh M.A."/>
            <person name="Suttiyut T."/>
            <person name="Ogas R."/>
            <person name="Tomko P."/>
            <person name="Gavelis G."/>
            <person name="Widhalm J.R."/>
            <person name="Wisecaver J.H."/>
        </authorList>
    </citation>
    <scope>NUCLEOTIDE SEQUENCE</scope>
    <source>
        <strain evidence="2">ECLA1</strain>
    </source>
</reference>
<proteinExistence type="predicted"/>
<evidence type="ECO:0000313" key="2">
    <source>
        <dbReference type="EMBL" id="KAK3757056.1"/>
    </source>
</evidence>
<feature type="non-terminal residue" evidence="2">
    <location>
        <position position="1"/>
    </location>
</feature>
<dbReference type="AlphaFoldDB" id="A0AAE0YUJ6"/>
<evidence type="ECO:0000256" key="1">
    <source>
        <dbReference type="SAM" id="Phobius"/>
    </source>
</evidence>
<keyword evidence="1" id="KW-0812">Transmembrane</keyword>